<proteinExistence type="predicted"/>
<dbReference type="InterPro" id="IPR004181">
    <property type="entry name" value="Znf_MIZ"/>
</dbReference>
<dbReference type="PANTHER" id="PTHR10782">
    <property type="entry name" value="ZINC FINGER MIZ DOMAIN-CONTAINING PROTEIN"/>
    <property type="match status" value="1"/>
</dbReference>
<dbReference type="Gene3D" id="3.30.40.10">
    <property type="entry name" value="Zinc/RING finger domain, C3HC4 (zinc finger)"/>
    <property type="match status" value="1"/>
</dbReference>
<keyword evidence="7" id="KW-1185">Reference proteome</keyword>
<evidence type="ECO:0000313" key="6">
    <source>
        <dbReference type="EMBL" id="KAI9264275.1"/>
    </source>
</evidence>
<keyword evidence="1" id="KW-0479">Metal-binding</keyword>
<dbReference type="EMBL" id="JAIXMP010000012">
    <property type="protein sequence ID" value="KAI9264275.1"/>
    <property type="molecule type" value="Genomic_DNA"/>
</dbReference>
<feature type="domain" description="SP-RING-type" evidence="5">
    <location>
        <begin position="397"/>
        <end position="484"/>
    </location>
</feature>
<protein>
    <recommendedName>
        <fullName evidence="5">SP-RING-type domain-containing protein</fullName>
    </recommendedName>
</protein>
<evidence type="ECO:0000256" key="1">
    <source>
        <dbReference type="ARBA" id="ARBA00022723"/>
    </source>
</evidence>
<organism evidence="6 7">
    <name type="scientific">Phascolomyces articulosus</name>
    <dbReference type="NCBI Taxonomy" id="60185"/>
    <lineage>
        <taxon>Eukaryota</taxon>
        <taxon>Fungi</taxon>
        <taxon>Fungi incertae sedis</taxon>
        <taxon>Mucoromycota</taxon>
        <taxon>Mucoromycotina</taxon>
        <taxon>Mucoromycetes</taxon>
        <taxon>Mucorales</taxon>
        <taxon>Lichtheimiaceae</taxon>
        <taxon>Phascolomyces</taxon>
    </lineage>
</organism>
<reference evidence="6" key="1">
    <citation type="journal article" date="2022" name="IScience">
        <title>Evolution of zygomycete secretomes and the origins of terrestrial fungal ecologies.</title>
        <authorList>
            <person name="Chang Y."/>
            <person name="Wang Y."/>
            <person name="Mondo S."/>
            <person name="Ahrendt S."/>
            <person name="Andreopoulos W."/>
            <person name="Barry K."/>
            <person name="Beard J."/>
            <person name="Benny G.L."/>
            <person name="Blankenship S."/>
            <person name="Bonito G."/>
            <person name="Cuomo C."/>
            <person name="Desiro A."/>
            <person name="Gervers K.A."/>
            <person name="Hundley H."/>
            <person name="Kuo A."/>
            <person name="LaButti K."/>
            <person name="Lang B.F."/>
            <person name="Lipzen A."/>
            <person name="O'Donnell K."/>
            <person name="Pangilinan J."/>
            <person name="Reynolds N."/>
            <person name="Sandor L."/>
            <person name="Smith M.E."/>
            <person name="Tsang A."/>
            <person name="Grigoriev I.V."/>
            <person name="Stajich J.E."/>
            <person name="Spatafora J.W."/>
        </authorList>
    </citation>
    <scope>NUCLEOTIDE SEQUENCE</scope>
    <source>
        <strain evidence="6">RSA 2281</strain>
    </source>
</reference>
<name>A0AAD5K161_9FUNG</name>
<evidence type="ECO:0000313" key="7">
    <source>
        <dbReference type="Proteomes" id="UP001209540"/>
    </source>
</evidence>
<evidence type="ECO:0000256" key="3">
    <source>
        <dbReference type="ARBA" id="ARBA00022833"/>
    </source>
</evidence>
<reference evidence="6" key="2">
    <citation type="submission" date="2023-02" db="EMBL/GenBank/DDBJ databases">
        <authorList>
            <consortium name="DOE Joint Genome Institute"/>
            <person name="Mondo S.J."/>
            <person name="Chang Y."/>
            <person name="Wang Y."/>
            <person name="Ahrendt S."/>
            <person name="Andreopoulos W."/>
            <person name="Barry K."/>
            <person name="Beard J."/>
            <person name="Benny G.L."/>
            <person name="Blankenship S."/>
            <person name="Bonito G."/>
            <person name="Cuomo C."/>
            <person name="Desiro A."/>
            <person name="Gervers K.A."/>
            <person name="Hundley H."/>
            <person name="Kuo A."/>
            <person name="LaButti K."/>
            <person name="Lang B.F."/>
            <person name="Lipzen A."/>
            <person name="O'Donnell K."/>
            <person name="Pangilinan J."/>
            <person name="Reynolds N."/>
            <person name="Sandor L."/>
            <person name="Smith M.W."/>
            <person name="Tsang A."/>
            <person name="Grigoriev I.V."/>
            <person name="Stajich J.E."/>
            <person name="Spatafora J.W."/>
        </authorList>
    </citation>
    <scope>NUCLEOTIDE SEQUENCE</scope>
    <source>
        <strain evidence="6">RSA 2281</strain>
    </source>
</reference>
<evidence type="ECO:0000259" key="5">
    <source>
        <dbReference type="PROSITE" id="PS51044"/>
    </source>
</evidence>
<dbReference type="GO" id="GO:0008270">
    <property type="term" value="F:zinc ion binding"/>
    <property type="evidence" value="ECO:0007669"/>
    <property type="project" value="UniProtKB-KW"/>
</dbReference>
<dbReference type="PROSITE" id="PS51044">
    <property type="entry name" value="ZF_SP_RING"/>
    <property type="match status" value="1"/>
</dbReference>
<dbReference type="GO" id="GO:0061665">
    <property type="term" value="F:SUMO ligase activity"/>
    <property type="evidence" value="ECO:0007669"/>
    <property type="project" value="TreeGrafter"/>
</dbReference>
<sequence>MQSTSVVNRSLAYAHEQALSKRKRYDRTSSIYQTRKWRSSRPILTTDQIQELGRLLGVKTLQQSMDLFMNPGNLFQMNKPKLNTIHQYLLDRKLEKGRIATTKLKQYPFAVRLFDILYPGFPIWRANEQALKLQRESVNERRKARPGVAYDQLPTSDIFERLEELVRVDVQQRDIQYPYNEEGENEEDEEEGYNGQKQTIVIPTEGLLNYAQERTSTKKKETRDIRLHLYLWSSIRLCWEPRISEFIVDTKGNQWTDVDQKTVQKHGYKHIDITEKVDWQDVLENRAENDGEILIQFDCNVDIKQASICTVWKKAPIELVGHLYIQTAGTYICRLVENAKIESEIASIQEKAFNLLGKKDDRRTNIYCARGIFNDCMDTFKGESNSMNGNSQGTGGDDDDDLLMGDQVVSLLDPLLFTHIEFPCRGIYCKHIACFDAACFFQCHGVDRNWQCPLCAVQYKSIQDLYIDHDLDQAITRYPEESKLILRDGKLIPPPEEPELHKKIKVEHIL</sequence>
<dbReference type="AlphaFoldDB" id="A0AAD5K161"/>
<dbReference type="InterPro" id="IPR013083">
    <property type="entry name" value="Znf_RING/FYVE/PHD"/>
</dbReference>
<dbReference type="GO" id="GO:0016925">
    <property type="term" value="P:protein sumoylation"/>
    <property type="evidence" value="ECO:0007669"/>
    <property type="project" value="TreeGrafter"/>
</dbReference>
<dbReference type="PANTHER" id="PTHR10782:SF4">
    <property type="entry name" value="TONALLI, ISOFORM E"/>
    <property type="match status" value="1"/>
</dbReference>
<evidence type="ECO:0000256" key="2">
    <source>
        <dbReference type="ARBA" id="ARBA00022771"/>
    </source>
</evidence>
<dbReference type="Proteomes" id="UP001209540">
    <property type="component" value="Unassembled WGS sequence"/>
</dbReference>
<comment type="caution">
    <text evidence="6">The sequence shown here is derived from an EMBL/GenBank/DDBJ whole genome shotgun (WGS) entry which is preliminary data.</text>
</comment>
<keyword evidence="2 4" id="KW-0863">Zinc-finger</keyword>
<evidence type="ECO:0000256" key="4">
    <source>
        <dbReference type="PROSITE-ProRule" id="PRU00452"/>
    </source>
</evidence>
<keyword evidence="3" id="KW-0862">Zinc</keyword>
<accession>A0AAD5K161</accession>
<gene>
    <name evidence="6" type="ORF">BDA99DRAFT_559553</name>
</gene>
<dbReference type="Pfam" id="PF02891">
    <property type="entry name" value="zf-MIZ"/>
    <property type="match status" value="1"/>
</dbReference>
<dbReference type="GO" id="GO:0000785">
    <property type="term" value="C:chromatin"/>
    <property type="evidence" value="ECO:0007669"/>
    <property type="project" value="TreeGrafter"/>
</dbReference>